<proteinExistence type="predicted"/>
<accession>A0AAD9X2D9</accession>
<name>A0AAD9X2D9_9ROSI</name>
<evidence type="ECO:0000313" key="3">
    <source>
        <dbReference type="Proteomes" id="UP001280121"/>
    </source>
</evidence>
<dbReference type="AlphaFoldDB" id="A0AAD9X2D9"/>
<dbReference type="EMBL" id="JANJYI010000004">
    <property type="protein sequence ID" value="KAK2651501.1"/>
    <property type="molecule type" value="Genomic_DNA"/>
</dbReference>
<organism evidence="2 3">
    <name type="scientific">Dipteronia dyeriana</name>
    <dbReference type="NCBI Taxonomy" id="168575"/>
    <lineage>
        <taxon>Eukaryota</taxon>
        <taxon>Viridiplantae</taxon>
        <taxon>Streptophyta</taxon>
        <taxon>Embryophyta</taxon>
        <taxon>Tracheophyta</taxon>
        <taxon>Spermatophyta</taxon>
        <taxon>Magnoliopsida</taxon>
        <taxon>eudicotyledons</taxon>
        <taxon>Gunneridae</taxon>
        <taxon>Pentapetalae</taxon>
        <taxon>rosids</taxon>
        <taxon>malvids</taxon>
        <taxon>Sapindales</taxon>
        <taxon>Sapindaceae</taxon>
        <taxon>Hippocastanoideae</taxon>
        <taxon>Acereae</taxon>
        <taxon>Dipteronia</taxon>
    </lineage>
</organism>
<dbReference type="InterPro" id="IPR055411">
    <property type="entry name" value="LRR_FXL15/At3g58940/PEG3-like"/>
</dbReference>
<comment type="caution">
    <text evidence="2">The sequence shown here is derived from an EMBL/GenBank/DDBJ whole genome shotgun (WGS) entry which is preliminary data.</text>
</comment>
<reference evidence="2" key="1">
    <citation type="journal article" date="2023" name="Plant J.">
        <title>Genome sequences and population genomics provide insights into the demographic history, inbreeding, and mutation load of two 'living fossil' tree species of Dipteronia.</title>
        <authorList>
            <person name="Feng Y."/>
            <person name="Comes H.P."/>
            <person name="Chen J."/>
            <person name="Zhu S."/>
            <person name="Lu R."/>
            <person name="Zhang X."/>
            <person name="Li P."/>
            <person name="Qiu J."/>
            <person name="Olsen K.M."/>
            <person name="Qiu Y."/>
        </authorList>
    </citation>
    <scope>NUCLEOTIDE SEQUENCE</scope>
    <source>
        <strain evidence="2">KIB01</strain>
    </source>
</reference>
<keyword evidence="3" id="KW-1185">Reference proteome</keyword>
<protein>
    <recommendedName>
        <fullName evidence="1">F-box/LRR-repeat protein 15/At3g58940/PEG3-like LRR domain-containing protein</fullName>
    </recommendedName>
</protein>
<sequence>MCFLCKWKLDFRLDDDYNYDDEGHRENRWYNLPPMVLCAKSIEVLKLGKCKVGLPIGSDVKLSYLRKLYLHEVDINNHAIKNLFPGCPLIEVMIIGQCEGFESIELFGLSKINNIMMFDNWDFNWVDVRMSDY</sequence>
<evidence type="ECO:0000259" key="1">
    <source>
        <dbReference type="Pfam" id="PF24758"/>
    </source>
</evidence>
<dbReference type="Proteomes" id="UP001280121">
    <property type="component" value="Unassembled WGS sequence"/>
</dbReference>
<feature type="domain" description="F-box/LRR-repeat protein 15/At3g58940/PEG3-like LRR" evidence="1">
    <location>
        <begin position="30"/>
        <end position="107"/>
    </location>
</feature>
<dbReference type="Pfam" id="PF24758">
    <property type="entry name" value="LRR_At5g56370"/>
    <property type="match status" value="1"/>
</dbReference>
<evidence type="ECO:0000313" key="2">
    <source>
        <dbReference type="EMBL" id="KAK2651501.1"/>
    </source>
</evidence>
<gene>
    <name evidence="2" type="ORF">Ddye_011357</name>
</gene>
<dbReference type="SUPFAM" id="SSF52047">
    <property type="entry name" value="RNI-like"/>
    <property type="match status" value="1"/>
</dbReference>